<dbReference type="PANTHER" id="PTHR43768:SF3">
    <property type="entry name" value="TREHALOSE 6-PHOSPHATE PHOSPHATASE"/>
    <property type="match status" value="1"/>
</dbReference>
<dbReference type="GO" id="GO:0004805">
    <property type="term" value="F:trehalose-phosphatase activity"/>
    <property type="evidence" value="ECO:0007669"/>
    <property type="project" value="UniProtKB-EC"/>
</dbReference>
<comment type="function">
    <text evidence="4">Removes the phosphate from trehalose 6-phosphate to produce free trehalose.</text>
</comment>
<evidence type="ECO:0000256" key="3">
    <source>
        <dbReference type="ARBA" id="ARBA00022801"/>
    </source>
</evidence>
<comment type="caution">
    <text evidence="5">The sequence shown here is derived from an EMBL/GenBank/DDBJ whole genome shotgun (WGS) entry which is preliminary data.</text>
</comment>
<comment type="similarity">
    <text evidence="2 4">Belongs to the trehalose phosphatase family.</text>
</comment>
<evidence type="ECO:0000313" key="5">
    <source>
        <dbReference type="EMBL" id="MFC5497061.1"/>
    </source>
</evidence>
<keyword evidence="4" id="KW-0460">Magnesium</keyword>
<dbReference type="Proteomes" id="UP001596037">
    <property type="component" value="Unassembled WGS sequence"/>
</dbReference>
<dbReference type="NCBIfam" id="TIGR00685">
    <property type="entry name" value="T6PP"/>
    <property type="match status" value="1"/>
</dbReference>
<organism evidence="5 6">
    <name type="scientific">Caenimonas terrae</name>
    <dbReference type="NCBI Taxonomy" id="696074"/>
    <lineage>
        <taxon>Bacteria</taxon>
        <taxon>Pseudomonadati</taxon>
        <taxon>Pseudomonadota</taxon>
        <taxon>Betaproteobacteria</taxon>
        <taxon>Burkholderiales</taxon>
        <taxon>Comamonadaceae</taxon>
        <taxon>Caenimonas</taxon>
    </lineage>
</organism>
<dbReference type="SUPFAM" id="SSF56784">
    <property type="entry name" value="HAD-like"/>
    <property type="match status" value="1"/>
</dbReference>
<gene>
    <name evidence="5" type="primary">otsB</name>
    <name evidence="5" type="ORF">ACFPOE_05910</name>
</gene>
<dbReference type="InterPro" id="IPR003337">
    <property type="entry name" value="Trehalose_PPase"/>
</dbReference>
<reference evidence="6" key="1">
    <citation type="journal article" date="2019" name="Int. J. Syst. Evol. Microbiol.">
        <title>The Global Catalogue of Microorganisms (GCM) 10K type strain sequencing project: providing services to taxonomists for standard genome sequencing and annotation.</title>
        <authorList>
            <consortium name="The Broad Institute Genomics Platform"/>
            <consortium name="The Broad Institute Genome Sequencing Center for Infectious Disease"/>
            <person name="Wu L."/>
            <person name="Ma J."/>
        </authorList>
    </citation>
    <scope>NUCLEOTIDE SEQUENCE [LARGE SCALE GENOMIC DNA]</scope>
    <source>
        <strain evidence="6">CCUG 57401</strain>
    </source>
</reference>
<evidence type="ECO:0000256" key="4">
    <source>
        <dbReference type="RuleBase" id="RU361117"/>
    </source>
</evidence>
<keyword evidence="6" id="KW-1185">Reference proteome</keyword>
<evidence type="ECO:0000256" key="2">
    <source>
        <dbReference type="ARBA" id="ARBA00008770"/>
    </source>
</evidence>
<dbReference type="Pfam" id="PF02358">
    <property type="entry name" value="Trehalose_PPase"/>
    <property type="match status" value="1"/>
</dbReference>
<name>A0ABW0N9W4_9BURK</name>
<protein>
    <recommendedName>
        <fullName evidence="4">Trehalose 6-phosphate phosphatase</fullName>
        <ecNumber evidence="4">3.1.3.12</ecNumber>
    </recommendedName>
</protein>
<dbReference type="RefSeq" id="WP_376849094.1">
    <property type="nucleotide sequence ID" value="NZ_JBHSMF010000005.1"/>
</dbReference>
<dbReference type="InterPro" id="IPR044651">
    <property type="entry name" value="OTSB-like"/>
</dbReference>
<dbReference type="NCBIfam" id="TIGR01484">
    <property type="entry name" value="HAD-SF-IIB"/>
    <property type="match status" value="1"/>
</dbReference>
<dbReference type="Gene3D" id="3.40.50.1000">
    <property type="entry name" value="HAD superfamily/HAD-like"/>
    <property type="match status" value="1"/>
</dbReference>
<comment type="cofactor">
    <cofactor evidence="4">
        <name>Mg(2+)</name>
        <dbReference type="ChEBI" id="CHEBI:18420"/>
    </cofactor>
</comment>
<dbReference type="EMBL" id="JBHSMF010000005">
    <property type="protein sequence ID" value="MFC5497061.1"/>
    <property type="molecule type" value="Genomic_DNA"/>
</dbReference>
<dbReference type="EC" id="3.1.3.12" evidence="4"/>
<keyword evidence="4" id="KW-0479">Metal-binding</keyword>
<dbReference type="InterPro" id="IPR023214">
    <property type="entry name" value="HAD_sf"/>
</dbReference>
<sequence>MDFSDLLYSSTALFLDFDGTLVDIAEQPDEVAVPPGLVQTLGLLNDYLGGALAVISGRPIDQIDDFLRPLRLPAAGVHGAERRSAGGQMSLISAPVLDLVEQAARKLAAQHAGLLVETKRGSVALHYRQAPELDQACLAAMRAAVEESPGVTLLQGKMVVEAKPSGATKGNAIEAFLREPPFAGRTPLFVGDDITDEVGFACVQRLGGLGVKVGEGATVAWQRIATPQQLRDQLQEAATARTGKAVTP</sequence>
<dbReference type="Gene3D" id="3.30.70.1020">
    <property type="entry name" value="Trehalose-6-phosphate phosphatase related protein, domain 2"/>
    <property type="match status" value="1"/>
</dbReference>
<dbReference type="InterPro" id="IPR036412">
    <property type="entry name" value="HAD-like_sf"/>
</dbReference>
<accession>A0ABW0N9W4</accession>
<dbReference type="InterPro" id="IPR006379">
    <property type="entry name" value="HAD-SF_hydro_IIB"/>
</dbReference>
<dbReference type="CDD" id="cd01627">
    <property type="entry name" value="HAD_TPP"/>
    <property type="match status" value="1"/>
</dbReference>
<comment type="catalytic activity">
    <reaction evidence="4">
        <text>alpha,alpha-trehalose 6-phosphate + H2O = alpha,alpha-trehalose + phosphate</text>
        <dbReference type="Rhea" id="RHEA:23420"/>
        <dbReference type="ChEBI" id="CHEBI:15377"/>
        <dbReference type="ChEBI" id="CHEBI:16551"/>
        <dbReference type="ChEBI" id="CHEBI:43474"/>
        <dbReference type="ChEBI" id="CHEBI:58429"/>
        <dbReference type="EC" id="3.1.3.12"/>
    </reaction>
</comment>
<comment type="pathway">
    <text evidence="1 4">Glycan biosynthesis; trehalose biosynthesis.</text>
</comment>
<dbReference type="PANTHER" id="PTHR43768">
    <property type="entry name" value="TREHALOSE 6-PHOSPHATE PHOSPHATASE"/>
    <property type="match status" value="1"/>
</dbReference>
<proteinExistence type="inferred from homology"/>
<keyword evidence="3 4" id="KW-0378">Hydrolase</keyword>
<evidence type="ECO:0000313" key="6">
    <source>
        <dbReference type="Proteomes" id="UP001596037"/>
    </source>
</evidence>
<evidence type="ECO:0000256" key="1">
    <source>
        <dbReference type="ARBA" id="ARBA00005199"/>
    </source>
</evidence>